<keyword evidence="12" id="KW-0479">Metal-binding</keyword>
<dbReference type="Pfam" id="PF02537">
    <property type="entry name" value="CRCB"/>
    <property type="match status" value="1"/>
</dbReference>
<protein>
    <recommendedName>
        <fullName evidence="12">Fluoride-specific ion channel FluC</fullName>
    </recommendedName>
</protein>
<feature type="transmembrane region" description="Helical" evidence="12">
    <location>
        <begin position="134"/>
        <end position="157"/>
    </location>
</feature>
<dbReference type="OrthoDB" id="9806299at2"/>
<keyword evidence="6 12" id="KW-0915">Sodium</keyword>
<evidence type="ECO:0000256" key="4">
    <source>
        <dbReference type="ARBA" id="ARBA00022692"/>
    </source>
</evidence>
<evidence type="ECO:0000256" key="9">
    <source>
        <dbReference type="ARBA" id="ARBA00023303"/>
    </source>
</evidence>
<keyword evidence="3" id="KW-0997">Cell inner membrane</keyword>
<evidence type="ECO:0000256" key="2">
    <source>
        <dbReference type="ARBA" id="ARBA00022475"/>
    </source>
</evidence>
<dbReference type="InterPro" id="IPR003691">
    <property type="entry name" value="FluC"/>
</dbReference>
<evidence type="ECO:0000256" key="10">
    <source>
        <dbReference type="ARBA" id="ARBA00035120"/>
    </source>
</evidence>
<evidence type="ECO:0000256" key="8">
    <source>
        <dbReference type="ARBA" id="ARBA00023136"/>
    </source>
</evidence>
<evidence type="ECO:0000256" key="3">
    <source>
        <dbReference type="ARBA" id="ARBA00022519"/>
    </source>
</evidence>
<feature type="binding site" evidence="12">
    <location>
        <position position="115"/>
    </location>
    <ligand>
        <name>Na(+)</name>
        <dbReference type="ChEBI" id="CHEBI:29101"/>
        <note>structural</note>
    </ligand>
</feature>
<keyword evidence="5 12" id="KW-1133">Transmembrane helix</keyword>
<sequence length="165" mass="17636">MRVRFSLPAPFFSLHVSKALVRARHRKNDFLVNDLLLNLLAVFVGSALGGGARYGVISIANRWLGERFPWGTLVVNVSGAILIGLLVSLTTDGAPLTELEQAKWLLIVGVCGSYTTVSSFSLQTLNLAVKQRLLTAATNVLVSVALCLGGVWLGLFIGNGWVGNS</sequence>
<dbReference type="GO" id="GO:0046872">
    <property type="term" value="F:metal ion binding"/>
    <property type="evidence" value="ECO:0007669"/>
    <property type="project" value="UniProtKB-KW"/>
</dbReference>
<dbReference type="GO" id="GO:0140114">
    <property type="term" value="P:cellular detoxification of fluoride"/>
    <property type="evidence" value="ECO:0007669"/>
    <property type="project" value="UniProtKB-UniRule"/>
</dbReference>
<dbReference type="Proteomes" id="UP000256763">
    <property type="component" value="Unassembled WGS sequence"/>
</dbReference>
<keyword evidence="8 12" id="KW-0472">Membrane</keyword>
<dbReference type="PANTHER" id="PTHR28259">
    <property type="entry name" value="FLUORIDE EXPORT PROTEIN 1-RELATED"/>
    <property type="match status" value="1"/>
</dbReference>
<dbReference type="AlphaFoldDB" id="A0A3E0WYI1"/>
<dbReference type="HAMAP" id="MF_00454">
    <property type="entry name" value="FluC"/>
    <property type="match status" value="1"/>
</dbReference>
<comment type="caution">
    <text evidence="13">The sequence shown here is derived from an EMBL/GenBank/DDBJ whole genome shotgun (WGS) entry which is preliminary data.</text>
</comment>
<evidence type="ECO:0000256" key="12">
    <source>
        <dbReference type="HAMAP-Rule" id="MF_00454"/>
    </source>
</evidence>
<keyword evidence="7 12" id="KW-0406">Ion transport</keyword>
<feature type="transmembrane region" description="Helical" evidence="12">
    <location>
        <begin position="102"/>
        <end position="122"/>
    </location>
</feature>
<feature type="transmembrane region" description="Helical" evidence="12">
    <location>
        <begin position="68"/>
        <end position="90"/>
    </location>
</feature>
<comment type="subcellular location">
    <subcellularLocation>
        <location evidence="1 12">Cell membrane</location>
        <topology evidence="1 12">Multi-pass membrane protein</topology>
    </subcellularLocation>
</comment>
<gene>
    <name evidence="12" type="primary">fluC</name>
    <name evidence="12" type="synonym">crcB</name>
    <name evidence="13" type="ORF">CAL65_06800</name>
</gene>
<comment type="similarity">
    <text evidence="10 12">Belongs to the fluoride channel Fluc/FEX (TC 1.A.43) family.</text>
</comment>
<evidence type="ECO:0000256" key="6">
    <source>
        <dbReference type="ARBA" id="ARBA00023053"/>
    </source>
</evidence>
<keyword evidence="9 12" id="KW-0407">Ion channel</keyword>
<keyword evidence="14" id="KW-1185">Reference proteome</keyword>
<comment type="activity regulation">
    <text evidence="12">Na(+) is not transported, but it plays an essential structural role and its presence is essential for fluoride channel function.</text>
</comment>
<dbReference type="GO" id="GO:0005886">
    <property type="term" value="C:plasma membrane"/>
    <property type="evidence" value="ECO:0007669"/>
    <property type="project" value="UniProtKB-SubCell"/>
</dbReference>
<feature type="binding site" evidence="12">
    <location>
        <position position="112"/>
    </location>
    <ligand>
        <name>Na(+)</name>
        <dbReference type="ChEBI" id="CHEBI:29101"/>
        <note>structural</note>
    </ligand>
</feature>
<evidence type="ECO:0000313" key="13">
    <source>
        <dbReference type="EMBL" id="RFA38042.1"/>
    </source>
</evidence>
<keyword evidence="2 12" id="KW-1003">Cell membrane</keyword>
<comment type="catalytic activity">
    <reaction evidence="11">
        <text>fluoride(in) = fluoride(out)</text>
        <dbReference type="Rhea" id="RHEA:76159"/>
        <dbReference type="ChEBI" id="CHEBI:17051"/>
    </reaction>
    <physiologicalReaction direction="left-to-right" evidence="11">
        <dbReference type="Rhea" id="RHEA:76160"/>
    </physiologicalReaction>
</comment>
<evidence type="ECO:0000256" key="11">
    <source>
        <dbReference type="ARBA" id="ARBA00035585"/>
    </source>
</evidence>
<evidence type="ECO:0000313" key="14">
    <source>
        <dbReference type="Proteomes" id="UP000256763"/>
    </source>
</evidence>
<keyword evidence="4 12" id="KW-0812">Transmembrane</keyword>
<accession>A0A3E0WYI1</accession>
<dbReference type="EMBL" id="NFZW01000005">
    <property type="protein sequence ID" value="RFA38042.1"/>
    <property type="molecule type" value="Genomic_DNA"/>
</dbReference>
<dbReference type="GO" id="GO:0062054">
    <property type="term" value="F:fluoride channel activity"/>
    <property type="evidence" value="ECO:0007669"/>
    <property type="project" value="UniProtKB-UniRule"/>
</dbReference>
<comment type="function">
    <text evidence="12">Fluoride-specific ion channel. Important for reducing fluoride concentration in the cell, thus reducing its toxicity.</text>
</comment>
<evidence type="ECO:0000256" key="1">
    <source>
        <dbReference type="ARBA" id="ARBA00004651"/>
    </source>
</evidence>
<feature type="transmembrane region" description="Helical" evidence="12">
    <location>
        <begin position="35"/>
        <end position="56"/>
    </location>
</feature>
<proteinExistence type="inferred from homology"/>
<evidence type="ECO:0000256" key="5">
    <source>
        <dbReference type="ARBA" id="ARBA00022989"/>
    </source>
</evidence>
<dbReference type="PANTHER" id="PTHR28259:SF1">
    <property type="entry name" value="FLUORIDE EXPORT PROTEIN 1-RELATED"/>
    <property type="match status" value="1"/>
</dbReference>
<organism evidence="13 14">
    <name type="scientific">Alkalilimnicola ehrlichii</name>
    <dbReference type="NCBI Taxonomy" id="351052"/>
    <lineage>
        <taxon>Bacteria</taxon>
        <taxon>Pseudomonadati</taxon>
        <taxon>Pseudomonadota</taxon>
        <taxon>Gammaproteobacteria</taxon>
        <taxon>Chromatiales</taxon>
        <taxon>Ectothiorhodospiraceae</taxon>
        <taxon>Alkalilimnicola</taxon>
    </lineage>
</organism>
<evidence type="ECO:0000256" key="7">
    <source>
        <dbReference type="ARBA" id="ARBA00023065"/>
    </source>
</evidence>
<name>A0A3E0WYI1_9GAMM</name>
<keyword evidence="12" id="KW-0813">Transport</keyword>
<reference evidence="14" key="1">
    <citation type="submission" date="2017-05" db="EMBL/GenBank/DDBJ databases">
        <authorList>
            <person name="Sharma S."/>
            <person name="Sidhu C."/>
            <person name="Pinnaka A.K."/>
        </authorList>
    </citation>
    <scope>NUCLEOTIDE SEQUENCE [LARGE SCALE GENOMIC DNA]</scope>
    <source>
        <strain evidence="14">AK93</strain>
    </source>
</reference>